<feature type="compositionally biased region" description="Basic and acidic residues" evidence="11">
    <location>
        <begin position="166"/>
        <end position="191"/>
    </location>
</feature>
<evidence type="ECO:0000256" key="1">
    <source>
        <dbReference type="ARBA" id="ARBA00004567"/>
    </source>
</evidence>
<name>A0A1Q5T2Z5_9EURO</name>
<accession>A0A1Q5T2Z5</accession>
<keyword evidence="5" id="KW-0653">Protein transport</keyword>
<dbReference type="OrthoDB" id="420884at2759"/>
<keyword evidence="3" id="KW-0813">Transport</keyword>
<dbReference type="Proteomes" id="UP000186955">
    <property type="component" value="Unassembled WGS sequence"/>
</dbReference>
<dbReference type="Gene3D" id="1.25.40.510">
    <property type="entry name" value="GLE1-like"/>
    <property type="match status" value="1"/>
</dbReference>
<evidence type="ECO:0000256" key="4">
    <source>
        <dbReference type="ARBA" id="ARBA00022816"/>
    </source>
</evidence>
<dbReference type="EMBL" id="MNBE01000719">
    <property type="protein sequence ID" value="OKO94587.1"/>
    <property type="molecule type" value="Genomic_DNA"/>
</dbReference>
<keyword evidence="8" id="KW-0539">Nucleus</keyword>
<gene>
    <name evidence="12" type="ORF">PENSUB_11854</name>
</gene>
<evidence type="ECO:0000256" key="3">
    <source>
        <dbReference type="ARBA" id="ARBA00022448"/>
    </source>
</evidence>
<protein>
    <recommendedName>
        <fullName evidence="9">mRNA export factor GLE1</fullName>
    </recommendedName>
    <alternativeName>
        <fullName evidence="10">Nucleoporin GLE1</fullName>
    </alternativeName>
</protein>
<dbReference type="GO" id="GO:0044614">
    <property type="term" value="C:nuclear pore cytoplasmic filaments"/>
    <property type="evidence" value="ECO:0007669"/>
    <property type="project" value="TreeGrafter"/>
</dbReference>
<dbReference type="GO" id="GO:0015031">
    <property type="term" value="P:protein transport"/>
    <property type="evidence" value="ECO:0007669"/>
    <property type="project" value="UniProtKB-KW"/>
</dbReference>
<keyword evidence="4" id="KW-0509">mRNA transport</keyword>
<evidence type="ECO:0000256" key="9">
    <source>
        <dbReference type="ARBA" id="ARBA00026227"/>
    </source>
</evidence>
<sequence>MTRNHKFVTGMDSSSKMDSPSKQLLLDLVNDLENANIFNTDLKKVRAYERRSFYETLDRIDRELEAQHTAALDEAAALHDRVREQAEVILQEHIRAEEEERKRQEEAARKEKERIERIQREKAEQLRRQQEEAARAEADRKAKEEAAKKAAEEAECARQAAQKKKERQEREERERAEAEKRKQAEDVKKAQQEAEAKAKALELGKVGVSGLTADEARIQARYVEIHKTLKQLRSWLQGLVKNDPSAKKAMGDMRRSIKKCVGQLRDGKGVNKTQTQEIRAELEKACQMPGPSIDIRPFIAFPPDEIAQTEHKVPAMLIYGLNMLSKALISALIGEASIKSAHAEPIGIVAAQIFSMDSFMFKGLPMSDILLAKYRVVCPALWGSTGDDKTESGRQALGWWRLEAGGPFVSEQTHMDRMTALGAGFSALTLRNFGKAQRPNPFPNTIFWTSIQKILTIAPADMQETQIALLYGMLRGSSERILVFFGQVGLALLRRAIVELPAALPRQTMTVNQLKLLKDTYAQDRCLLL</sequence>
<organism evidence="12 13">
    <name type="scientific">Penicillium subrubescens</name>
    <dbReference type="NCBI Taxonomy" id="1316194"/>
    <lineage>
        <taxon>Eukaryota</taxon>
        <taxon>Fungi</taxon>
        <taxon>Dikarya</taxon>
        <taxon>Ascomycota</taxon>
        <taxon>Pezizomycotina</taxon>
        <taxon>Eurotiomycetes</taxon>
        <taxon>Eurotiomycetidae</taxon>
        <taxon>Eurotiales</taxon>
        <taxon>Aspergillaceae</taxon>
        <taxon>Penicillium</taxon>
    </lineage>
</organism>
<dbReference type="AlphaFoldDB" id="A0A1Q5T2Z5"/>
<evidence type="ECO:0000256" key="8">
    <source>
        <dbReference type="ARBA" id="ARBA00023242"/>
    </source>
</evidence>
<dbReference type="PANTHER" id="PTHR12960">
    <property type="entry name" value="GLE-1-RELATED"/>
    <property type="match status" value="1"/>
</dbReference>
<evidence type="ECO:0000256" key="7">
    <source>
        <dbReference type="ARBA" id="ARBA00023132"/>
    </source>
</evidence>
<evidence type="ECO:0000256" key="2">
    <source>
        <dbReference type="ARBA" id="ARBA00011056"/>
    </source>
</evidence>
<evidence type="ECO:0000256" key="6">
    <source>
        <dbReference type="ARBA" id="ARBA00023010"/>
    </source>
</evidence>
<comment type="similarity">
    <text evidence="2">Belongs to the GLE1 family.</text>
</comment>
<dbReference type="GO" id="GO:0031369">
    <property type="term" value="F:translation initiation factor binding"/>
    <property type="evidence" value="ECO:0007669"/>
    <property type="project" value="TreeGrafter"/>
</dbReference>
<feature type="region of interest" description="Disordered" evidence="11">
    <location>
        <begin position="121"/>
        <end position="191"/>
    </location>
</feature>
<dbReference type="Pfam" id="PF07817">
    <property type="entry name" value="GLE1"/>
    <property type="match status" value="1"/>
</dbReference>
<dbReference type="GO" id="GO:0000822">
    <property type="term" value="F:inositol hexakisphosphate binding"/>
    <property type="evidence" value="ECO:0007669"/>
    <property type="project" value="TreeGrafter"/>
</dbReference>
<evidence type="ECO:0000256" key="11">
    <source>
        <dbReference type="SAM" id="MobiDB-lite"/>
    </source>
</evidence>
<dbReference type="STRING" id="1316194.A0A1Q5T2Z5"/>
<comment type="subcellular location">
    <subcellularLocation>
        <location evidence="1">Nucleus</location>
        <location evidence="1">Nuclear pore complex</location>
    </subcellularLocation>
</comment>
<keyword evidence="6" id="KW-0811">Translocation</keyword>
<dbReference type="GO" id="GO:0005543">
    <property type="term" value="F:phospholipid binding"/>
    <property type="evidence" value="ECO:0007669"/>
    <property type="project" value="TreeGrafter"/>
</dbReference>
<dbReference type="GO" id="GO:0005737">
    <property type="term" value="C:cytoplasm"/>
    <property type="evidence" value="ECO:0007669"/>
    <property type="project" value="TreeGrafter"/>
</dbReference>
<comment type="caution">
    <text evidence="12">The sequence shown here is derived from an EMBL/GenBank/DDBJ whole genome shotgun (WGS) entry which is preliminary data.</text>
</comment>
<evidence type="ECO:0000313" key="13">
    <source>
        <dbReference type="Proteomes" id="UP000186955"/>
    </source>
</evidence>
<keyword evidence="13" id="KW-1185">Reference proteome</keyword>
<proteinExistence type="inferred from homology"/>
<dbReference type="InterPro" id="IPR012476">
    <property type="entry name" value="GLE1"/>
</dbReference>
<reference evidence="12 13" key="1">
    <citation type="submission" date="2016-10" db="EMBL/GenBank/DDBJ databases">
        <title>Genome sequence of the ascomycete fungus Penicillium subrubescens.</title>
        <authorList>
            <person name="De Vries R.P."/>
            <person name="Peng M."/>
            <person name="Dilokpimol A."/>
            <person name="Hilden K."/>
            <person name="Makela M.R."/>
            <person name="Grigoriev I."/>
            <person name="Riley R."/>
            <person name="Granchi Z."/>
        </authorList>
    </citation>
    <scope>NUCLEOTIDE SEQUENCE [LARGE SCALE GENOMIC DNA]</scope>
    <source>
        <strain evidence="12 13">CBS 132785</strain>
    </source>
</reference>
<keyword evidence="7" id="KW-0906">Nuclear pore complex</keyword>
<dbReference type="InterPro" id="IPR038506">
    <property type="entry name" value="GLE1-like_sf"/>
</dbReference>
<evidence type="ECO:0000313" key="12">
    <source>
        <dbReference type="EMBL" id="OKO94587.1"/>
    </source>
</evidence>
<evidence type="ECO:0000256" key="10">
    <source>
        <dbReference type="ARBA" id="ARBA00029983"/>
    </source>
</evidence>
<evidence type="ECO:0000256" key="5">
    <source>
        <dbReference type="ARBA" id="ARBA00022927"/>
    </source>
</evidence>
<feature type="compositionally biased region" description="Basic and acidic residues" evidence="11">
    <location>
        <begin position="121"/>
        <end position="156"/>
    </location>
</feature>
<dbReference type="PANTHER" id="PTHR12960:SF0">
    <property type="entry name" value="MRNA EXPORT FACTOR GLE1"/>
    <property type="match status" value="1"/>
</dbReference>
<dbReference type="GO" id="GO:0016973">
    <property type="term" value="P:poly(A)+ mRNA export from nucleus"/>
    <property type="evidence" value="ECO:0007669"/>
    <property type="project" value="InterPro"/>
</dbReference>